<dbReference type="EMBL" id="JAOYFB010000001">
    <property type="protein sequence ID" value="KAK4003427.1"/>
    <property type="molecule type" value="Genomic_DNA"/>
</dbReference>
<evidence type="ECO:0000313" key="2">
    <source>
        <dbReference type="Proteomes" id="UP001234178"/>
    </source>
</evidence>
<dbReference type="Proteomes" id="UP001234178">
    <property type="component" value="Unassembled WGS sequence"/>
</dbReference>
<name>A0ABQ9YS30_9CRUS</name>
<evidence type="ECO:0000313" key="1">
    <source>
        <dbReference type="EMBL" id="KAK4003427.1"/>
    </source>
</evidence>
<gene>
    <name evidence="1" type="ORF">OUZ56_005193</name>
</gene>
<keyword evidence="2" id="KW-1185">Reference proteome</keyword>
<proteinExistence type="predicted"/>
<comment type="caution">
    <text evidence="1">The sequence shown here is derived from an EMBL/GenBank/DDBJ whole genome shotgun (WGS) entry which is preliminary data.</text>
</comment>
<organism evidence="1 2">
    <name type="scientific">Daphnia magna</name>
    <dbReference type="NCBI Taxonomy" id="35525"/>
    <lineage>
        <taxon>Eukaryota</taxon>
        <taxon>Metazoa</taxon>
        <taxon>Ecdysozoa</taxon>
        <taxon>Arthropoda</taxon>
        <taxon>Crustacea</taxon>
        <taxon>Branchiopoda</taxon>
        <taxon>Diplostraca</taxon>
        <taxon>Cladocera</taxon>
        <taxon>Anomopoda</taxon>
        <taxon>Daphniidae</taxon>
        <taxon>Daphnia</taxon>
    </lineage>
</organism>
<accession>A0ABQ9YS30</accession>
<sequence>MHRNAAKHVQPEPGLPFYGATVIRKDMTKRRRYKSGWRPSMTAIHPSLAGPSHRTNHLPPFSPSFSLTLNSTTHGGYNVDAQMFAGVVRLLPVS</sequence>
<protein>
    <submittedName>
        <fullName evidence="1">Uncharacterized protein</fullName>
    </submittedName>
</protein>
<reference evidence="1 2" key="1">
    <citation type="journal article" date="2023" name="Nucleic Acids Res.">
        <title>The hologenome of Daphnia magna reveals possible DNA methylation and microbiome-mediated evolution of the host genome.</title>
        <authorList>
            <person name="Chaturvedi A."/>
            <person name="Li X."/>
            <person name="Dhandapani V."/>
            <person name="Marshall H."/>
            <person name="Kissane S."/>
            <person name="Cuenca-Cambronero M."/>
            <person name="Asole G."/>
            <person name="Calvet F."/>
            <person name="Ruiz-Romero M."/>
            <person name="Marangio P."/>
            <person name="Guigo R."/>
            <person name="Rago D."/>
            <person name="Mirbahai L."/>
            <person name="Eastwood N."/>
            <person name="Colbourne J.K."/>
            <person name="Zhou J."/>
            <person name="Mallon E."/>
            <person name="Orsini L."/>
        </authorList>
    </citation>
    <scope>NUCLEOTIDE SEQUENCE [LARGE SCALE GENOMIC DNA]</scope>
    <source>
        <strain evidence="1">LRV0_1</strain>
    </source>
</reference>